<name>A0A4Y2FEF5_ARAVE</name>
<sequence length="147" mass="16510">MFVTIRSSREEISFEEGEPDSKCMSDESMPLDALLMKKNHRLLYKTTGSKTTSPGTPLLNGSQWTSLPTKVNVAFRPSNPRFVMSTSRHVGDIANQRFLRSPWSCLVSSKYRRLCGCFGASAPPCFVIPHLHWEALSFLGRLTLAEE</sequence>
<protein>
    <submittedName>
        <fullName evidence="1">Uncharacterized protein</fullName>
    </submittedName>
</protein>
<evidence type="ECO:0000313" key="2">
    <source>
        <dbReference type="Proteomes" id="UP000499080"/>
    </source>
</evidence>
<organism evidence="1 2">
    <name type="scientific">Araneus ventricosus</name>
    <name type="common">Orbweaver spider</name>
    <name type="synonym">Epeira ventricosa</name>
    <dbReference type="NCBI Taxonomy" id="182803"/>
    <lineage>
        <taxon>Eukaryota</taxon>
        <taxon>Metazoa</taxon>
        <taxon>Ecdysozoa</taxon>
        <taxon>Arthropoda</taxon>
        <taxon>Chelicerata</taxon>
        <taxon>Arachnida</taxon>
        <taxon>Araneae</taxon>
        <taxon>Araneomorphae</taxon>
        <taxon>Entelegynae</taxon>
        <taxon>Araneoidea</taxon>
        <taxon>Araneidae</taxon>
        <taxon>Araneus</taxon>
    </lineage>
</organism>
<comment type="caution">
    <text evidence="1">The sequence shown here is derived from an EMBL/GenBank/DDBJ whole genome shotgun (WGS) entry which is preliminary data.</text>
</comment>
<gene>
    <name evidence="1" type="ORF">AVEN_49733_1</name>
</gene>
<keyword evidence="2" id="KW-1185">Reference proteome</keyword>
<accession>A0A4Y2FEF5</accession>
<dbReference type="Proteomes" id="UP000499080">
    <property type="component" value="Unassembled WGS sequence"/>
</dbReference>
<evidence type="ECO:0000313" key="1">
    <source>
        <dbReference type="EMBL" id="GBM38866.1"/>
    </source>
</evidence>
<dbReference type="AlphaFoldDB" id="A0A4Y2FEF5"/>
<proteinExistence type="predicted"/>
<dbReference type="EMBL" id="BGPR01000880">
    <property type="protein sequence ID" value="GBM38866.1"/>
    <property type="molecule type" value="Genomic_DNA"/>
</dbReference>
<reference evidence="1 2" key="1">
    <citation type="journal article" date="2019" name="Sci. Rep.">
        <title>Orb-weaving spider Araneus ventricosus genome elucidates the spidroin gene catalogue.</title>
        <authorList>
            <person name="Kono N."/>
            <person name="Nakamura H."/>
            <person name="Ohtoshi R."/>
            <person name="Moran D.A.P."/>
            <person name="Shinohara A."/>
            <person name="Yoshida Y."/>
            <person name="Fujiwara M."/>
            <person name="Mori M."/>
            <person name="Tomita M."/>
            <person name="Arakawa K."/>
        </authorList>
    </citation>
    <scope>NUCLEOTIDE SEQUENCE [LARGE SCALE GENOMIC DNA]</scope>
</reference>